<gene>
    <name evidence="10" type="primary">SRB4</name>
    <name evidence="8" type="synonym">MED17</name>
    <name evidence="10" type="ORF">FIM1_3853</name>
</gene>
<feature type="region of interest" description="Disordered" evidence="9">
    <location>
        <begin position="42"/>
        <end position="66"/>
    </location>
</feature>
<evidence type="ECO:0000256" key="2">
    <source>
        <dbReference type="ARBA" id="ARBA00005635"/>
    </source>
</evidence>
<organism evidence="10 11">
    <name type="scientific">Kluyveromyces marxianus</name>
    <name type="common">Yeast</name>
    <name type="synonym">Candida kefyr</name>
    <dbReference type="NCBI Taxonomy" id="4911"/>
    <lineage>
        <taxon>Eukaryota</taxon>
        <taxon>Fungi</taxon>
        <taxon>Dikarya</taxon>
        <taxon>Ascomycota</taxon>
        <taxon>Saccharomycotina</taxon>
        <taxon>Saccharomycetes</taxon>
        <taxon>Saccharomycetales</taxon>
        <taxon>Saccharomycetaceae</taxon>
        <taxon>Kluyveromyces</taxon>
    </lineage>
</organism>
<comment type="subunit">
    <text evidence="8">Component of the Mediator complex.</text>
</comment>
<evidence type="ECO:0000313" key="11">
    <source>
        <dbReference type="Proteomes" id="UP000422736"/>
    </source>
</evidence>
<dbReference type="InterPro" id="IPR019313">
    <property type="entry name" value="Mediator_Med17"/>
</dbReference>
<sequence length="669" mass="76178">MTLQMNGISEYDPEKGIPLAIDPNLIDIPSITAPLGANGIVHDDTASKDSDSTSVEDQTSKKSQRSLIQNPYELFGQMSLEQFIPLMLKQRGPGTKFADIHEDVLQQEIEQEQNQGQMSSEDKSVQLGEVTVDGLEQNTSGMEQEQNVKKKDGDGDIEMTDSVTHPEKPEVSNEIPDDHLNTIPNSDETISHEEFINIKKSVLEHVTMALNESSLSLEFISLLLSSTRTSAGISSMSPYLKKIAPPASLNADKVPLEMLNEHDKLIYDITQKGWNLRSLEDCKRLLKQHYQILLKSVESESTYWNQISDNISNKDVLFKMKDRNTGRRTLGIKYGFDDSGSSYTADKGIALLRATSEGSELELVPVLDSEANMGITKSSPEQFVRVRIFTKIEQEDDYLLSGQSSLNEILLNNNKDIKSQIARLRFFIFEKELMHHLKVEAGQLLPYGVSVENENKVVLELPNEKIEFELVNLDEEVISNYQQEAAKINNKRANLILVMLNMLQVVMYKKQLWKRMNPSPNVSKGHITYGKDLVLLRAILGKIRHKRYKQLIEKIIHNTILDKKEGLMMTVKEDIISNDNEFSKNKELATLQREIALFDKVLSMPRTDFTITIPEKGKVDLSLRSTNHCNAVVFMKYVNEEEVVKFDTKFSEFTEFEEFMNFVYNEFFI</sequence>
<evidence type="ECO:0000256" key="7">
    <source>
        <dbReference type="ARBA" id="ARBA00032014"/>
    </source>
</evidence>
<evidence type="ECO:0000256" key="1">
    <source>
        <dbReference type="ARBA" id="ARBA00004123"/>
    </source>
</evidence>
<accession>A0ABX6F171</accession>
<evidence type="ECO:0000256" key="4">
    <source>
        <dbReference type="ARBA" id="ARBA00023015"/>
    </source>
</evidence>
<keyword evidence="11" id="KW-1185">Reference proteome</keyword>
<comment type="similarity">
    <text evidence="2 8">Belongs to the Mediator complex subunit 17 family.</text>
</comment>
<name>A0ABX6F171_KLUMA</name>
<dbReference type="Pfam" id="PF10156">
    <property type="entry name" value="Med17"/>
    <property type="match status" value="1"/>
</dbReference>
<dbReference type="PANTHER" id="PTHR13114">
    <property type="entry name" value="MEDIATOR OF RNA POLYMERASE II TRANSCRIPTION SUBUNIT 17"/>
    <property type="match status" value="1"/>
</dbReference>
<reference evidence="10 11" key="2">
    <citation type="submission" date="2019-11" db="EMBL/GenBank/DDBJ databases">
        <authorList>
            <person name="Lu H."/>
        </authorList>
    </citation>
    <scope>NUCLEOTIDE SEQUENCE [LARGE SCALE GENOMIC DNA]</scope>
    <source>
        <strain evidence="10 11">FIM1</strain>
    </source>
</reference>
<evidence type="ECO:0000313" key="10">
    <source>
        <dbReference type="EMBL" id="QGN17122.1"/>
    </source>
</evidence>
<dbReference type="EMBL" id="CP015059">
    <property type="protein sequence ID" value="QGN17122.1"/>
    <property type="molecule type" value="Genomic_DNA"/>
</dbReference>
<keyword evidence="8" id="KW-0010">Activator</keyword>
<dbReference type="Proteomes" id="UP000422736">
    <property type="component" value="Chromosome 6"/>
</dbReference>
<keyword evidence="4 8" id="KW-0805">Transcription regulation</keyword>
<dbReference type="Gene3D" id="6.10.250.2620">
    <property type="match status" value="1"/>
</dbReference>
<comment type="subcellular location">
    <subcellularLocation>
        <location evidence="1 8">Nucleus</location>
    </subcellularLocation>
</comment>
<keyword evidence="6 8" id="KW-0539">Nucleus</keyword>
<evidence type="ECO:0000256" key="6">
    <source>
        <dbReference type="ARBA" id="ARBA00023242"/>
    </source>
</evidence>
<feature type="region of interest" description="Disordered" evidence="9">
    <location>
        <begin position="136"/>
        <end position="186"/>
    </location>
</feature>
<evidence type="ECO:0000256" key="8">
    <source>
        <dbReference type="RuleBase" id="RU364140"/>
    </source>
</evidence>
<keyword evidence="5 8" id="KW-0804">Transcription</keyword>
<comment type="function">
    <text evidence="8">Component of the Mediator complex, a coactivator involved in the regulated transcription of nearly all RNA polymerase II-dependent genes. Mediator functions as a bridge to convey information from gene-specific regulatory proteins to the basal RNA polymerase II transcription machinery. Mediator is recruited to promoters by direct interactions with regulatory proteins and serves as a scaffold for the assembly of a functional preinitiation complex with RNA polymerase II and the general transcription factors.</text>
</comment>
<feature type="compositionally biased region" description="Basic and acidic residues" evidence="9">
    <location>
        <begin position="164"/>
        <end position="180"/>
    </location>
</feature>
<protein>
    <recommendedName>
        <fullName evidence="3 8">Mediator of RNA polymerase II transcription subunit 17</fullName>
    </recommendedName>
    <alternativeName>
        <fullName evidence="7 8">Mediator complex subunit 17</fullName>
    </alternativeName>
</protein>
<reference evidence="10 11" key="1">
    <citation type="submission" date="2016-03" db="EMBL/GenBank/DDBJ databases">
        <title>How can Kluyveromyces marxianus grow so fast - potential evolutionary course in Saccharomyces Complex revealed by comparative genomics.</title>
        <authorList>
            <person name="Mo W."/>
            <person name="Lu W."/>
            <person name="Yang X."/>
            <person name="Qi J."/>
            <person name="Lv H."/>
        </authorList>
    </citation>
    <scope>NUCLEOTIDE SEQUENCE [LARGE SCALE GENOMIC DNA]</scope>
    <source>
        <strain evidence="10 11">FIM1</strain>
    </source>
</reference>
<evidence type="ECO:0000256" key="9">
    <source>
        <dbReference type="SAM" id="MobiDB-lite"/>
    </source>
</evidence>
<feature type="compositionally biased region" description="Polar residues" evidence="9">
    <location>
        <begin position="136"/>
        <end position="145"/>
    </location>
</feature>
<feature type="compositionally biased region" description="Basic and acidic residues" evidence="9">
    <location>
        <begin position="42"/>
        <end position="51"/>
    </location>
</feature>
<evidence type="ECO:0000256" key="3">
    <source>
        <dbReference type="ARBA" id="ARBA00019610"/>
    </source>
</evidence>
<evidence type="ECO:0000256" key="5">
    <source>
        <dbReference type="ARBA" id="ARBA00023163"/>
    </source>
</evidence>
<dbReference type="PANTHER" id="PTHR13114:SF7">
    <property type="entry name" value="MEDIATOR OF RNA POLYMERASE II TRANSCRIPTION SUBUNIT 17"/>
    <property type="match status" value="1"/>
</dbReference>
<proteinExistence type="inferred from homology"/>